<evidence type="ECO:0000313" key="1">
    <source>
        <dbReference type="EMBL" id="AMM41315.1"/>
    </source>
</evidence>
<keyword evidence="1" id="KW-0547">Nucleotide-binding</keyword>
<accession>A0A7V1N331</accession>
<dbReference type="SUPFAM" id="SSF52540">
    <property type="entry name" value="P-loop containing nucleoside triphosphate hydrolases"/>
    <property type="match status" value="1"/>
</dbReference>
<dbReference type="EMBL" id="CP013015">
    <property type="protein sequence ID" value="AMM41315.1"/>
    <property type="molecule type" value="Genomic_DNA"/>
</dbReference>
<evidence type="ECO:0000313" key="2">
    <source>
        <dbReference type="EMBL" id="HEB74632.1"/>
    </source>
</evidence>
<gene>
    <name evidence="2" type="ORF">ENJ03_05360</name>
    <name evidence="1" type="ORF">HS1_001519</name>
</gene>
<reference evidence="2" key="2">
    <citation type="journal article" date="2020" name="mSystems">
        <title>Genome- and Community-Level Interaction Insights into Carbon Utilization and Element Cycling Functions of Hydrothermarchaeota in Hydrothermal Sediment.</title>
        <authorList>
            <person name="Zhou Z."/>
            <person name="Liu Y."/>
            <person name="Xu W."/>
            <person name="Pan J."/>
            <person name="Luo Z.H."/>
            <person name="Li M."/>
        </authorList>
    </citation>
    <scope>NUCLEOTIDE SEQUENCE [LARGE SCALE GENOMIC DNA]</scope>
    <source>
        <strain evidence="2">HyVt-45</strain>
    </source>
</reference>
<dbReference type="KEGG" id="daw:HS1_001519"/>
<dbReference type="AlphaFoldDB" id="A0A7V1N331"/>
<protein>
    <submittedName>
        <fullName evidence="1">ATP-binding protein</fullName>
    </submittedName>
</protein>
<dbReference type="EMBL" id="DRKW01000318">
    <property type="protein sequence ID" value="HEB74632.1"/>
    <property type="molecule type" value="Genomic_DNA"/>
</dbReference>
<evidence type="ECO:0000313" key="3">
    <source>
        <dbReference type="Proteomes" id="UP000070560"/>
    </source>
</evidence>
<dbReference type="InterPro" id="IPR021228">
    <property type="entry name" value="BrxD"/>
</dbReference>
<keyword evidence="1" id="KW-0067">ATP-binding</keyword>
<dbReference type="Proteomes" id="UP000886268">
    <property type="component" value="Unassembled WGS sequence"/>
</dbReference>
<dbReference type="InterPro" id="IPR027417">
    <property type="entry name" value="P-loop_NTPase"/>
</dbReference>
<dbReference type="GO" id="GO:0005524">
    <property type="term" value="F:ATP binding"/>
    <property type="evidence" value="ECO:0007669"/>
    <property type="project" value="UniProtKB-KW"/>
</dbReference>
<dbReference type="RefSeq" id="WP_082757711.1">
    <property type="nucleotide sequence ID" value="NZ_CP013015.1"/>
</dbReference>
<sequence>MQLNSRIARRIIETVGAYGTPPEYGFQFFTAGLDEYLRCIHEEYLKTYIKEEGGSVVKIVIGAYGGGKTHFLYSIRELAWQENFVVSYVALSPEESPFHRLEAVYRTIVNNLTYPLQPEELLKGVEKGIEAFLITWYEKQMDVFKNIGLKGEVLEKEIEQYLESVQRNIENINFAKAVATAFFALHDEDEKTFKHVLQWLKVEGYDKGIYRPLGILSPIDRSNAFSILRSLVQWVRNIGYSGLVILFDEAEQIPSLSTRQRELTLSNLRELIDACMYTSFRHVMIFYALPDERFFEGPSHIYEALKQRISSVFDFFNPSGVKIKLENTKGDPLALLEEIGYKLKYIFETAYGVRFPSQIENVIKIVAQEAYERRFGDIGYIRLFVQGIIKVFHLLRKNPLLVNKTSEICQILEEGSG</sequence>
<dbReference type="Pfam" id="PF10923">
    <property type="entry name" value="BrxC_BrxD"/>
    <property type="match status" value="1"/>
</dbReference>
<proteinExistence type="predicted"/>
<reference evidence="1 3" key="1">
    <citation type="submission" date="2015-10" db="EMBL/GenBank/DDBJ databases">
        <title>Candidatus Desulfofervidus auxilii, a hydrogenotrophic sulfate-reducing bacterium involved in the thermophilic anaerobic oxidation of methane.</title>
        <authorList>
            <person name="Krukenberg V."/>
            <person name="Richter M."/>
            <person name="Wegener G."/>
        </authorList>
    </citation>
    <scope>NUCLEOTIDE SEQUENCE [LARGE SCALE GENOMIC DNA]</scope>
    <source>
        <strain evidence="1 3">HS1</strain>
    </source>
</reference>
<name>A0A7V1N331_DESA2</name>
<dbReference type="Proteomes" id="UP000070560">
    <property type="component" value="Chromosome"/>
</dbReference>
<dbReference type="OrthoDB" id="9772976at2"/>
<keyword evidence="3" id="KW-1185">Reference proteome</keyword>
<organism evidence="2">
    <name type="scientific">Desulfofervidus auxilii</name>
    <dbReference type="NCBI Taxonomy" id="1621989"/>
    <lineage>
        <taxon>Bacteria</taxon>
        <taxon>Pseudomonadati</taxon>
        <taxon>Thermodesulfobacteriota</taxon>
        <taxon>Candidatus Desulfofervidia</taxon>
        <taxon>Candidatus Desulfofervidales</taxon>
        <taxon>Candidatus Desulfofervidaceae</taxon>
        <taxon>Candidatus Desulfofervidus</taxon>
    </lineage>
</organism>